<dbReference type="GO" id="GO:0003964">
    <property type="term" value="F:RNA-directed DNA polymerase activity"/>
    <property type="evidence" value="ECO:0007669"/>
    <property type="project" value="UniProtKB-KW"/>
</dbReference>
<evidence type="ECO:0000313" key="1">
    <source>
        <dbReference type="EMBL" id="RJT33730.1"/>
    </source>
</evidence>
<dbReference type="Proteomes" id="UP000275530">
    <property type="component" value="Unassembled WGS sequence"/>
</dbReference>
<keyword evidence="1" id="KW-0695">RNA-directed DNA polymerase</keyword>
<dbReference type="RefSeq" id="WP_081295862.1">
    <property type="nucleotide sequence ID" value="NZ_CP033507.1"/>
</dbReference>
<dbReference type="InterPro" id="IPR000477">
    <property type="entry name" value="RT_dom"/>
</dbReference>
<dbReference type="EMBL" id="QZXA01000005">
    <property type="protein sequence ID" value="RJT33730.1"/>
    <property type="molecule type" value="Genomic_DNA"/>
</dbReference>
<keyword evidence="1" id="KW-0808">Transferase</keyword>
<name>A0A6M7TE31_9HYPH</name>
<keyword evidence="2" id="KW-1185">Reference proteome</keyword>
<reference evidence="1 2" key="1">
    <citation type="submission" date="2018-09" db="EMBL/GenBank/DDBJ databases">
        <title>Mesorhizobium carmichaelinearum sp. nov. isolated from Carmichaelinea spp. root nodules in New Zealand.</title>
        <authorList>
            <person name="De Meyer S.E."/>
        </authorList>
    </citation>
    <scope>NUCLEOTIDE SEQUENCE [LARGE SCALE GENOMIC DNA]</scope>
    <source>
        <strain evidence="1 2">LMG 28313</strain>
    </source>
</reference>
<proteinExistence type="predicted"/>
<dbReference type="SUPFAM" id="SSF56672">
    <property type="entry name" value="DNA/RNA polymerases"/>
    <property type="match status" value="1"/>
</dbReference>
<protein>
    <submittedName>
        <fullName evidence="1">RNA-directed DNA polymerase</fullName>
    </submittedName>
</protein>
<evidence type="ECO:0000313" key="2">
    <source>
        <dbReference type="Proteomes" id="UP000275530"/>
    </source>
</evidence>
<dbReference type="InterPro" id="IPR043502">
    <property type="entry name" value="DNA/RNA_pol_sf"/>
</dbReference>
<keyword evidence="1" id="KW-0548">Nucleotidyltransferase</keyword>
<dbReference type="PROSITE" id="PS50878">
    <property type="entry name" value="RT_POL"/>
    <property type="match status" value="1"/>
</dbReference>
<dbReference type="Pfam" id="PF00078">
    <property type="entry name" value="RVT_1"/>
    <property type="match status" value="1"/>
</dbReference>
<comment type="caution">
    <text evidence="1">The sequence shown here is derived from an EMBL/GenBank/DDBJ whole genome shotgun (WGS) entry which is preliminary data.</text>
</comment>
<accession>A0A6M7TE31</accession>
<dbReference type="CDD" id="cd01646">
    <property type="entry name" value="RT_Bac_retron_I"/>
    <property type="match status" value="1"/>
</dbReference>
<dbReference type="AlphaFoldDB" id="A0A6M7TE31"/>
<gene>
    <name evidence="1" type="ORF">D3242_14370</name>
</gene>
<sequence length="538" mass="62152">MAKLPNKDIRLKRLLEAGYLPEELPPPFVSSEFAKFRSYFKKNLDPNVQHSAYARYSIPRHNSARRTLGIPNPINYFFLARELGDHWIEIRQFLRQSVTSEFRPIFDISGPRALFGIDFDHVEAEISGLQALHDKCVRVDISRFYPTVYTHSLGWALYTKKFVKTNLHKSYKGSLGDRLDKLVRYCQENHSIGLPIGPDTSRILSEIICVAIEKCISEKIKSFSSKAVRYVDDIVVGLGTADNPEQFVSHVASAFSEFGLEINIDKTKVIGKGERFHPEWVSILRNYRISHGTKRKLEALEDYFKNAFYLSSDHERDNVLTYAVKRSRSFSLEDDEWAQYENYLYRCARYNSNSLAAVAQILIERNHDMALRGHGVDMTKAKSLVIDIIKQYSPLGFDYEVSWALFMCKALKISLSGKEVIPVLNMTSPVCALIVIDLQNLGLLPKGLNLKYWQSFADAEGLRSGMWLFAYEIAQKGWLPNVSKDYVKNDANFGRLLEKSVYFYDENRNVKFTRSERKKAAAQLWKIRWITSRWDEYF</sequence>
<organism evidence="1 2">
    <name type="scientific">Mesorhizobium jarvisii</name>
    <dbReference type="NCBI Taxonomy" id="1777867"/>
    <lineage>
        <taxon>Bacteria</taxon>
        <taxon>Pseudomonadati</taxon>
        <taxon>Pseudomonadota</taxon>
        <taxon>Alphaproteobacteria</taxon>
        <taxon>Hyphomicrobiales</taxon>
        <taxon>Phyllobacteriaceae</taxon>
        <taxon>Mesorhizobium</taxon>
    </lineage>
</organism>